<evidence type="ECO:0000313" key="2">
    <source>
        <dbReference type="Proteomes" id="UP000605986"/>
    </source>
</evidence>
<dbReference type="PANTHER" id="PTHR28037:SF1">
    <property type="entry name" value="ALCOHOL O-ACETYLTRANSFERASE 1-RELATED"/>
    <property type="match status" value="1"/>
</dbReference>
<name>A0A8H4KV20_9HYPO</name>
<dbReference type="GO" id="GO:0008080">
    <property type="term" value="F:N-acetyltransferase activity"/>
    <property type="evidence" value="ECO:0007669"/>
    <property type="project" value="TreeGrafter"/>
</dbReference>
<reference evidence="1" key="1">
    <citation type="submission" date="2020-01" db="EMBL/GenBank/DDBJ databases">
        <title>Identification and distribution of gene clusters putatively required for synthesis of sphingolipid metabolism inhibitors in phylogenetically diverse species of the filamentous fungus Fusarium.</title>
        <authorList>
            <person name="Kim H.-S."/>
            <person name="Busman M."/>
            <person name="Brown D.W."/>
            <person name="Divon H."/>
            <person name="Uhlig S."/>
            <person name="Proctor R.H."/>
        </authorList>
    </citation>
    <scope>NUCLEOTIDE SEQUENCE</scope>
    <source>
        <strain evidence="1">NRRL 53441</strain>
    </source>
</reference>
<evidence type="ECO:0000313" key="1">
    <source>
        <dbReference type="EMBL" id="KAF4455803.1"/>
    </source>
</evidence>
<dbReference type="Gene3D" id="3.30.559.10">
    <property type="entry name" value="Chloramphenicol acetyltransferase-like domain"/>
    <property type="match status" value="1"/>
</dbReference>
<dbReference type="PANTHER" id="PTHR28037">
    <property type="entry name" value="ALCOHOL O-ACETYLTRANSFERASE 1-RELATED"/>
    <property type="match status" value="1"/>
</dbReference>
<dbReference type="Proteomes" id="UP000605986">
    <property type="component" value="Unassembled WGS sequence"/>
</dbReference>
<accession>A0A8H4KV20</accession>
<protein>
    <submittedName>
        <fullName evidence="1">L- -diaminobutyrate decarboxylase</fullName>
    </submittedName>
</protein>
<comment type="caution">
    <text evidence="1">The sequence shown here is derived from an EMBL/GenBank/DDBJ whole genome shotgun (WGS) entry which is preliminary data.</text>
</comment>
<gene>
    <name evidence="1" type="ORF">F53441_2002</name>
</gene>
<dbReference type="InterPro" id="IPR052058">
    <property type="entry name" value="Alcohol_O-acetyltransferase"/>
</dbReference>
<dbReference type="InterPro" id="IPR023213">
    <property type="entry name" value="CAT-like_dom_sf"/>
</dbReference>
<dbReference type="EMBL" id="JAADJG010000080">
    <property type="protein sequence ID" value="KAF4455803.1"/>
    <property type="molecule type" value="Genomic_DNA"/>
</dbReference>
<organism evidence="1 2">
    <name type="scientific">Fusarium austroafricanum</name>
    <dbReference type="NCBI Taxonomy" id="2364996"/>
    <lineage>
        <taxon>Eukaryota</taxon>
        <taxon>Fungi</taxon>
        <taxon>Dikarya</taxon>
        <taxon>Ascomycota</taxon>
        <taxon>Pezizomycotina</taxon>
        <taxon>Sordariomycetes</taxon>
        <taxon>Hypocreomycetidae</taxon>
        <taxon>Hypocreales</taxon>
        <taxon>Nectriaceae</taxon>
        <taxon>Fusarium</taxon>
        <taxon>Fusarium concolor species complex</taxon>
    </lineage>
</organism>
<sequence>MATGAVRSSDLSECLINGSKFDGWAEWMSAVVFTVAPSLSSGLDSNANVEAWFNKAVSLICLEKPSLLATIERGQEGSPTTKPRDFIYHPLESDDDLTERVKQRTTILHTEKLVQDGLKSLTDNFYSTPEKRISIELGQHLIHISLVVSSAEAGTFALAIRCNHALNDFWSGAAVLNNILGKLADGLVNKTPSPSYKNTAASSLHPCYLDILRNPIGDTPLDDASQEKAKQLLGANLENITICPIAQGPAKDQPSTDYAVRRRVFSRDTTNKILQICKAHGVAVTAFLTVLQAFALLRTFPPQDSSRTEAAPICVSNRLRYTFLGIHEEKSTSYSKSMSQIFKDTAGIGPVMATTFLVSPFDVSPFLKSPKDYIYSQDWQKDIWKVAEHVSRATDKAVKSTISEHVDWTQGPAAFGGVAYAMEAMKAGHLPS</sequence>
<dbReference type="OrthoDB" id="392571at2759"/>
<dbReference type="AlphaFoldDB" id="A0A8H4KV20"/>
<proteinExistence type="predicted"/>
<keyword evidence="2" id="KW-1185">Reference proteome</keyword>